<keyword evidence="8" id="KW-0677">Repeat</keyword>
<evidence type="ECO:0000256" key="4">
    <source>
        <dbReference type="ARBA" id="ARBA00022676"/>
    </source>
</evidence>
<dbReference type="InterPro" id="IPR003599">
    <property type="entry name" value="Ig_sub"/>
</dbReference>
<keyword evidence="7 23" id="KW-0732">Signal</keyword>
<dbReference type="PANTHER" id="PTHR48043:SF63">
    <property type="entry name" value="UDP GLUCURONOSYLTRANSFERASE 5 FAMILY, POLYPEPTIDE F1-RELATED"/>
    <property type="match status" value="1"/>
</dbReference>
<name>A0A556U162_BAGYA</name>
<dbReference type="PROSITE" id="PS50835">
    <property type="entry name" value="IG_LIKE"/>
    <property type="match status" value="3"/>
</dbReference>
<evidence type="ECO:0000256" key="16">
    <source>
        <dbReference type="ARBA" id="ARBA00023319"/>
    </source>
</evidence>
<dbReference type="InterPro" id="IPR035595">
    <property type="entry name" value="UDP_glycos_trans_CS"/>
</dbReference>
<keyword evidence="15" id="KW-0325">Glycoprotein</keyword>
<dbReference type="PROSITE" id="PS00375">
    <property type="entry name" value="UDPGT"/>
    <property type="match status" value="1"/>
</dbReference>
<comment type="subcellular location">
    <subcellularLocation>
        <location evidence="1">Cell membrane</location>
        <topology evidence="1">Single-pass type I membrane protein</topology>
    </subcellularLocation>
    <subcellularLocation>
        <location evidence="17">Postsynaptic density</location>
    </subcellularLocation>
</comment>
<evidence type="ECO:0000256" key="5">
    <source>
        <dbReference type="ARBA" id="ARBA00022679"/>
    </source>
</evidence>
<comment type="function">
    <text evidence="18">Probable homophilic and heterophilic cell adhesion molecule involved in long term potentiation at hippocampal excitatory synapses through activation of p38MAPK. May also regulate neurite outgrowth by activating the FGFR1 signaling pathway. May play a role in synaptic plasticity. Also acts as a chaperone for ATP2B1; stabilizes ATP2B1 and increases its ATPase activity. Promotes localization of XKR8 at the cell membrane.</text>
</comment>
<evidence type="ECO:0000256" key="18">
    <source>
        <dbReference type="ARBA" id="ARBA00058598"/>
    </source>
</evidence>
<evidence type="ECO:0000256" key="19">
    <source>
        <dbReference type="ARBA" id="ARBA00062520"/>
    </source>
</evidence>
<keyword evidence="13 22" id="KW-0472">Membrane</keyword>
<dbReference type="SMART" id="SM00409">
    <property type="entry name" value="IG"/>
    <property type="match status" value="3"/>
</dbReference>
<dbReference type="FunFam" id="2.60.40.10:FF:000387">
    <property type="entry name" value="Neuroplastin b"/>
    <property type="match status" value="1"/>
</dbReference>
<comment type="caution">
    <text evidence="25">The sequence shown here is derived from an EMBL/GenBank/DDBJ whole genome shotgun (WGS) entry which is preliminary data.</text>
</comment>
<dbReference type="SUPFAM" id="SSF48726">
    <property type="entry name" value="Immunoglobulin"/>
    <property type="match status" value="3"/>
</dbReference>
<dbReference type="GO" id="GO:0007399">
    <property type="term" value="P:nervous system development"/>
    <property type="evidence" value="ECO:0007669"/>
    <property type="project" value="UniProtKB-KW"/>
</dbReference>
<keyword evidence="14" id="KW-1015">Disulfide bond</keyword>
<evidence type="ECO:0000256" key="1">
    <source>
        <dbReference type="ARBA" id="ARBA00004251"/>
    </source>
</evidence>
<dbReference type="FunFam" id="2.60.40.10:FF:000385">
    <property type="entry name" value="Neuroplastin a"/>
    <property type="match status" value="1"/>
</dbReference>
<dbReference type="InterPro" id="IPR003598">
    <property type="entry name" value="Ig_sub2"/>
</dbReference>
<evidence type="ECO:0000256" key="9">
    <source>
        <dbReference type="ARBA" id="ARBA00022889"/>
    </source>
</evidence>
<evidence type="ECO:0000256" key="7">
    <source>
        <dbReference type="ARBA" id="ARBA00022729"/>
    </source>
</evidence>
<dbReference type="InterPro" id="IPR036179">
    <property type="entry name" value="Ig-like_dom_sf"/>
</dbReference>
<feature type="transmembrane region" description="Helical" evidence="22">
    <location>
        <begin position="813"/>
        <end position="833"/>
    </location>
</feature>
<keyword evidence="16" id="KW-0393">Immunoglobulin domain</keyword>
<evidence type="ECO:0000256" key="23">
    <source>
        <dbReference type="SAM" id="SignalP"/>
    </source>
</evidence>
<evidence type="ECO:0000313" key="25">
    <source>
        <dbReference type="EMBL" id="TSL75324.1"/>
    </source>
</evidence>
<keyword evidence="3" id="KW-1003">Cell membrane</keyword>
<keyword evidence="11 22" id="KW-1133">Transmembrane helix</keyword>
<evidence type="ECO:0000256" key="13">
    <source>
        <dbReference type="ARBA" id="ARBA00023136"/>
    </source>
</evidence>
<dbReference type="PANTHER" id="PTHR48043">
    <property type="entry name" value="EG:EG0003.4 PROTEIN-RELATED"/>
    <property type="match status" value="1"/>
</dbReference>
<feature type="chain" id="PRO_5021863631" description="Neuroplastin" evidence="23">
    <location>
        <begin position="16"/>
        <end position="865"/>
    </location>
</feature>
<feature type="signal peptide" evidence="23">
    <location>
        <begin position="1"/>
        <end position="15"/>
    </location>
</feature>
<keyword evidence="6 22" id="KW-0812">Transmembrane</keyword>
<dbReference type="OrthoDB" id="5835829at2759"/>
<dbReference type="GO" id="GO:0060255">
    <property type="term" value="P:regulation of macromolecule metabolic process"/>
    <property type="evidence" value="ECO:0007669"/>
    <property type="project" value="UniProtKB-ARBA"/>
</dbReference>
<evidence type="ECO:0000256" key="15">
    <source>
        <dbReference type="ARBA" id="ARBA00023180"/>
    </source>
</evidence>
<evidence type="ECO:0000256" key="3">
    <source>
        <dbReference type="ARBA" id="ARBA00022475"/>
    </source>
</evidence>
<dbReference type="GO" id="GO:0051239">
    <property type="term" value="P:regulation of multicellular organismal process"/>
    <property type="evidence" value="ECO:0007669"/>
    <property type="project" value="UniProtKB-ARBA"/>
</dbReference>
<dbReference type="InterPro" id="IPR007110">
    <property type="entry name" value="Ig-like_dom"/>
</dbReference>
<evidence type="ECO:0000256" key="20">
    <source>
        <dbReference type="ARBA" id="ARBA00069991"/>
    </source>
</evidence>
<protein>
    <recommendedName>
        <fullName evidence="20">Neuroplastin</fullName>
    </recommendedName>
    <alternativeName>
        <fullName evidence="21">Stromal cell-derived receptor 1</fullName>
    </alternativeName>
</protein>
<dbReference type="CDD" id="cd03784">
    <property type="entry name" value="GT1_Gtf-like"/>
    <property type="match status" value="1"/>
</dbReference>
<dbReference type="InterPro" id="IPR013151">
    <property type="entry name" value="Immunoglobulin_dom"/>
</dbReference>
<dbReference type="GO" id="GO:0030425">
    <property type="term" value="C:dendrite"/>
    <property type="evidence" value="ECO:0007669"/>
    <property type="project" value="UniProtKB-ARBA"/>
</dbReference>
<proteinExistence type="inferred from homology"/>
<dbReference type="FunFam" id="3.40.50.2000:FF:000203">
    <property type="entry name" value="UDP-glucuronosyltransferase"/>
    <property type="match status" value="1"/>
</dbReference>
<dbReference type="Gene3D" id="2.60.40.10">
    <property type="entry name" value="Immunoglobulins"/>
    <property type="match status" value="3"/>
</dbReference>
<evidence type="ECO:0000259" key="24">
    <source>
        <dbReference type="PROSITE" id="PS50835"/>
    </source>
</evidence>
<feature type="domain" description="Ig-like" evidence="24">
    <location>
        <begin position="710"/>
        <end position="802"/>
    </location>
</feature>
<evidence type="ECO:0000256" key="14">
    <source>
        <dbReference type="ARBA" id="ARBA00023157"/>
    </source>
</evidence>
<evidence type="ECO:0000256" key="22">
    <source>
        <dbReference type="SAM" id="Phobius"/>
    </source>
</evidence>
<comment type="similarity">
    <text evidence="2">Belongs to the UDP-glycosyltransferase family.</text>
</comment>
<dbReference type="EMBL" id="VCAZ01000036">
    <property type="protein sequence ID" value="TSL75324.1"/>
    <property type="molecule type" value="Genomic_DNA"/>
</dbReference>
<dbReference type="GO" id="GO:0050804">
    <property type="term" value="P:modulation of chemical synaptic transmission"/>
    <property type="evidence" value="ECO:0007669"/>
    <property type="project" value="UniProtKB-ARBA"/>
</dbReference>
<evidence type="ECO:0000256" key="6">
    <source>
        <dbReference type="ARBA" id="ARBA00022692"/>
    </source>
</evidence>
<dbReference type="InterPro" id="IPR013783">
    <property type="entry name" value="Ig-like_fold"/>
</dbReference>
<evidence type="ECO:0000256" key="12">
    <source>
        <dbReference type="ARBA" id="ARBA00023018"/>
    </source>
</evidence>
<evidence type="ECO:0000313" key="26">
    <source>
        <dbReference type="Proteomes" id="UP000319801"/>
    </source>
</evidence>
<dbReference type="PRINTS" id="PR01856">
    <property type="entry name" value="BASIGIN"/>
</dbReference>
<dbReference type="GO" id="GO:0007155">
    <property type="term" value="P:cell adhesion"/>
    <property type="evidence" value="ECO:0007669"/>
    <property type="project" value="UniProtKB-KW"/>
</dbReference>
<dbReference type="Pfam" id="PF13927">
    <property type="entry name" value="Ig_3"/>
    <property type="match status" value="2"/>
</dbReference>
<gene>
    <name evidence="25" type="ORF">Baya_7479</name>
</gene>
<keyword evidence="9" id="KW-0130">Cell adhesion</keyword>
<evidence type="ECO:0000256" key="21">
    <source>
        <dbReference type="ARBA" id="ARBA00081203"/>
    </source>
</evidence>
<evidence type="ECO:0000256" key="10">
    <source>
        <dbReference type="ARBA" id="ARBA00022902"/>
    </source>
</evidence>
<feature type="domain" description="Ig-like" evidence="24">
    <location>
        <begin position="513"/>
        <end position="602"/>
    </location>
</feature>
<keyword evidence="26" id="KW-1185">Reference proteome</keyword>
<dbReference type="Pfam" id="PF00047">
    <property type="entry name" value="ig"/>
    <property type="match status" value="1"/>
</dbReference>
<keyword evidence="4" id="KW-0328">Glycosyltransferase</keyword>
<dbReference type="FunFam" id="2.60.40.10:FF:000291">
    <property type="entry name" value="Neuroplastin b"/>
    <property type="match status" value="1"/>
</dbReference>
<dbReference type="GO" id="GO:0005886">
    <property type="term" value="C:plasma membrane"/>
    <property type="evidence" value="ECO:0007669"/>
    <property type="project" value="UniProtKB-SubCell"/>
</dbReference>
<sequence length="865" mass="97974">MCVVIWNLVITLTLAGSIHSGKVLVFPHDGSHWVNMKVLIQELHNRGHHVTVIRAADSWYIKEQSPYYHSITVNISVGGDEDFFRTFISRQLQIRREGNPFWSRISLDMELRTAFSEMHRNICEMVIRIIEDPELINSIRETKYDVMLTDPVNGGGVILAQYLRLPLVFNVRWTVHGEAHFAVAPSPASYVPFPLSMLTDKMTFFQRVYNLLFHLRIYFYKGVVGPHYSALSKRYFGPNSDYFELFLAADIWLMRVDFVFEFPRPTMPNIIYMSCFQCKLPNALPADLEDFVESSGEHGIVVVSLGTLVGQLPDDIADEMAAALAKLPQKVIWRYSGKKPSTLGNNTILKDWLPQNDLLGHPKTKLFVSHGGTNGILEAIYHGTPIVGLPLVFDQHDNLSRMKAKGVAQVLDIAAITQNVFLEAIQEVINEPSFSRNMKKLSQLIRDTPVPPLDYAMFWIEFVMRHKGAAHLRTESYKMPWYVYYSVDVIAFLLLAASAGFVKSPMSETKLTGDTFELYCDVVGNPTPEIQWWYAEINRADSFKQLWDGARKRRVSINTAYGTNGVSVLGVTRLTLEDSGTYECRASNDPRRNDLRQNPAITWIRAQATISVLQKPKINASDQEILPAKKPQEDNPPVTLQCNLTNAHTAHRESFWMKNGGEIPNTRKGLKNTVLTLNKPRAEDAGEYMCVYTFDKAPNANASIEVKAAPEITGHKRSENKKEGESGLLYCKSVGYPHPIWTWQKKVSHGSYVDIDNSTGRFSIMNKDNYTELNVINLDITTDPGEYVCRASNVIGTKESVSILRVRSHLAPLWPFLGVLVEILILVVIIVVYEKRKRPDEVPDVAKMLPYKCIFTLVFLCPFTS</sequence>
<keyword evidence="5" id="KW-0808">Transferase</keyword>
<feature type="domain" description="Ig-like" evidence="24">
    <location>
        <begin position="616"/>
        <end position="707"/>
    </location>
</feature>
<dbReference type="Proteomes" id="UP000319801">
    <property type="component" value="Unassembled WGS sequence"/>
</dbReference>
<reference evidence="25 26" key="1">
    <citation type="journal article" date="2019" name="Genome Biol. Evol.">
        <title>Whole-Genome Sequencing of the Giant Devil Catfish, Bagarius yarrelli.</title>
        <authorList>
            <person name="Jiang W."/>
            <person name="Lv Y."/>
            <person name="Cheng L."/>
            <person name="Yang K."/>
            <person name="Chao B."/>
            <person name="Wang X."/>
            <person name="Li Y."/>
            <person name="Pan X."/>
            <person name="You X."/>
            <person name="Zhang Y."/>
            <person name="Yang J."/>
            <person name="Li J."/>
            <person name="Zhang X."/>
            <person name="Liu S."/>
            <person name="Sun C."/>
            <person name="Yang J."/>
            <person name="Shi Q."/>
        </authorList>
    </citation>
    <scope>NUCLEOTIDE SEQUENCE [LARGE SCALE GENOMIC DNA]</scope>
    <source>
        <strain evidence="25">JWS20170419001</strain>
        <tissue evidence="25">Muscle</tissue>
    </source>
</reference>
<comment type="subunit">
    <text evidence="19">Interacts with ATP2B1; this interaction stabilizes ATP2B1 and increases ATPase activity; this interaction controls T cell calcium homeostasis following T cell activation. Interacts with XKR8; promoting its localization at the cell membrane.</text>
</comment>
<dbReference type="Pfam" id="PF00201">
    <property type="entry name" value="UDPGT"/>
    <property type="match status" value="1"/>
</dbReference>
<dbReference type="FunFam" id="3.40.50.2000:FF:000001">
    <property type="entry name" value="UDP-glucuronosyltransferase"/>
    <property type="match status" value="1"/>
</dbReference>
<dbReference type="GO" id="GO:0014069">
    <property type="term" value="C:postsynaptic density"/>
    <property type="evidence" value="ECO:0007669"/>
    <property type="project" value="UniProtKB-SubCell"/>
</dbReference>
<dbReference type="Gene3D" id="3.40.50.2000">
    <property type="entry name" value="Glycogen Phosphorylase B"/>
    <property type="match status" value="2"/>
</dbReference>
<dbReference type="AlphaFoldDB" id="A0A556U162"/>
<evidence type="ECO:0000256" key="11">
    <source>
        <dbReference type="ARBA" id="ARBA00022989"/>
    </source>
</evidence>
<dbReference type="GO" id="GO:0008194">
    <property type="term" value="F:UDP-glycosyltransferase activity"/>
    <property type="evidence" value="ECO:0007669"/>
    <property type="project" value="InterPro"/>
</dbReference>
<evidence type="ECO:0000256" key="8">
    <source>
        <dbReference type="ARBA" id="ARBA00022737"/>
    </source>
</evidence>
<evidence type="ECO:0000256" key="17">
    <source>
        <dbReference type="ARBA" id="ARBA00034105"/>
    </source>
</evidence>
<evidence type="ECO:0000256" key="2">
    <source>
        <dbReference type="ARBA" id="ARBA00009995"/>
    </source>
</evidence>
<dbReference type="SUPFAM" id="SSF53756">
    <property type="entry name" value="UDP-Glycosyltransferase/glycogen phosphorylase"/>
    <property type="match status" value="1"/>
</dbReference>
<accession>A0A556U162</accession>
<keyword evidence="10" id="KW-0524">Neurogenesis</keyword>
<keyword evidence="12" id="KW-0770">Synapse</keyword>
<dbReference type="SMART" id="SM00408">
    <property type="entry name" value="IGc2"/>
    <property type="match status" value="3"/>
</dbReference>
<dbReference type="InterPro" id="IPR002213">
    <property type="entry name" value="UDP_glucos_trans"/>
</dbReference>
<organism evidence="25 26">
    <name type="scientific">Bagarius yarrelli</name>
    <name type="common">Goonch</name>
    <name type="synonym">Bagrus yarrelli</name>
    <dbReference type="NCBI Taxonomy" id="175774"/>
    <lineage>
        <taxon>Eukaryota</taxon>
        <taxon>Metazoa</taxon>
        <taxon>Chordata</taxon>
        <taxon>Craniata</taxon>
        <taxon>Vertebrata</taxon>
        <taxon>Euteleostomi</taxon>
        <taxon>Actinopterygii</taxon>
        <taxon>Neopterygii</taxon>
        <taxon>Teleostei</taxon>
        <taxon>Ostariophysi</taxon>
        <taxon>Siluriformes</taxon>
        <taxon>Sisoridae</taxon>
        <taxon>Sisorinae</taxon>
        <taxon>Bagarius</taxon>
    </lineage>
</organism>
<dbReference type="InterPro" id="IPR050271">
    <property type="entry name" value="UDP-glycosyltransferase"/>
</dbReference>